<gene>
    <name evidence="2" type="ORF">KC01_LOCUS21178</name>
</gene>
<sequence length="224" mass="24788">MDLGCPRQQNKMEENPRSLNLDKYRISFKSYTSEYQNQPSGSTSIGAIASSTVGLSENEPQPGNDSLRKLLKEKAPNLLLEFESSGSLSITSRKLLVKVSVSHLVEQKGFYPSKDDKILLARSIVTVFPSLKINYQEKNEGFEHFFDPVSHCGTRLSREKDEMTFLVPSPEPPRSPLPPAPRLSPPSGRRGGEGPGAGHLLGLYLMSAAQDVKRLLIPSSIHLW</sequence>
<dbReference type="Proteomes" id="UP001497482">
    <property type="component" value="Chromosome 2"/>
</dbReference>
<keyword evidence="3" id="KW-1185">Reference proteome</keyword>
<proteinExistence type="predicted"/>
<protein>
    <submittedName>
        <fullName evidence="2">Uncharacterized protein</fullName>
    </submittedName>
</protein>
<evidence type="ECO:0000313" key="3">
    <source>
        <dbReference type="Proteomes" id="UP001497482"/>
    </source>
</evidence>
<feature type="region of interest" description="Disordered" evidence="1">
    <location>
        <begin position="165"/>
        <end position="195"/>
    </location>
</feature>
<dbReference type="AlphaFoldDB" id="A0AAV2KSY4"/>
<accession>A0AAV2KSY4</accession>
<name>A0AAV2KSY4_KNICA</name>
<dbReference type="EMBL" id="OZ035824">
    <property type="protein sequence ID" value="CAL1591843.1"/>
    <property type="molecule type" value="Genomic_DNA"/>
</dbReference>
<feature type="compositionally biased region" description="Pro residues" evidence="1">
    <location>
        <begin position="169"/>
        <end position="184"/>
    </location>
</feature>
<evidence type="ECO:0000256" key="1">
    <source>
        <dbReference type="SAM" id="MobiDB-lite"/>
    </source>
</evidence>
<evidence type="ECO:0000313" key="2">
    <source>
        <dbReference type="EMBL" id="CAL1591843.1"/>
    </source>
</evidence>
<organism evidence="2 3">
    <name type="scientific">Knipowitschia caucasica</name>
    <name type="common">Caucasian dwarf goby</name>
    <name type="synonym">Pomatoschistus caucasicus</name>
    <dbReference type="NCBI Taxonomy" id="637954"/>
    <lineage>
        <taxon>Eukaryota</taxon>
        <taxon>Metazoa</taxon>
        <taxon>Chordata</taxon>
        <taxon>Craniata</taxon>
        <taxon>Vertebrata</taxon>
        <taxon>Euteleostomi</taxon>
        <taxon>Actinopterygii</taxon>
        <taxon>Neopterygii</taxon>
        <taxon>Teleostei</taxon>
        <taxon>Neoteleostei</taxon>
        <taxon>Acanthomorphata</taxon>
        <taxon>Gobiaria</taxon>
        <taxon>Gobiiformes</taxon>
        <taxon>Gobioidei</taxon>
        <taxon>Gobiidae</taxon>
        <taxon>Gobiinae</taxon>
        <taxon>Knipowitschia</taxon>
    </lineage>
</organism>
<reference evidence="2 3" key="1">
    <citation type="submission" date="2024-04" db="EMBL/GenBank/DDBJ databases">
        <authorList>
            <person name="Waldvogel A.-M."/>
            <person name="Schoenle A."/>
        </authorList>
    </citation>
    <scope>NUCLEOTIDE SEQUENCE [LARGE SCALE GENOMIC DNA]</scope>
</reference>